<dbReference type="GO" id="GO:0009307">
    <property type="term" value="P:DNA restriction-modification system"/>
    <property type="evidence" value="ECO:0007669"/>
    <property type="project" value="UniProtKB-KW"/>
</dbReference>
<dbReference type="InterPro" id="IPR044946">
    <property type="entry name" value="Restrct_endonuc_typeI_TRD_sf"/>
</dbReference>
<sequence length="146" mass="17025">MKLGELIQQVREIVPYNPDLPIKGLSSEKCFVDIEIKKEGLENKKFQLVKKDQFCYGAGHLCNFGRNILIAHNEIKRDLALSTTYTVFEIINSKILLPKYLMIWFSRDKFNYLVHWFAQGSHLELFSWQNLCNLPIRVPPPASKKN</sequence>
<evidence type="ECO:0000256" key="1">
    <source>
        <dbReference type="ARBA" id="ARBA00022747"/>
    </source>
</evidence>
<evidence type="ECO:0000313" key="4">
    <source>
        <dbReference type="Proteomes" id="UP000249762"/>
    </source>
</evidence>
<dbReference type="Proteomes" id="UP000249762">
    <property type="component" value="Unassembled WGS sequence"/>
</dbReference>
<dbReference type="RefSeq" id="WP_112665693.1">
    <property type="nucleotide sequence ID" value="NZ_QKVO01000012.1"/>
</dbReference>
<dbReference type="AlphaFoldDB" id="A0A328PMF2"/>
<evidence type="ECO:0000313" key="3">
    <source>
        <dbReference type="EMBL" id="RAO94905.1"/>
    </source>
</evidence>
<organism evidence="3 4">
    <name type="scientific">Mycoplasma wenyonii</name>
    <dbReference type="NCBI Taxonomy" id="65123"/>
    <lineage>
        <taxon>Bacteria</taxon>
        <taxon>Bacillati</taxon>
        <taxon>Mycoplasmatota</taxon>
        <taxon>Mollicutes</taxon>
        <taxon>Mycoplasmataceae</taxon>
        <taxon>Mycoplasma</taxon>
    </lineage>
</organism>
<evidence type="ECO:0008006" key="5">
    <source>
        <dbReference type="Google" id="ProtNLM"/>
    </source>
</evidence>
<accession>A0A328PMF2</accession>
<dbReference type="REBASE" id="284562">
    <property type="entry name" value="S1.MweAP02ORF2620P"/>
</dbReference>
<name>A0A328PMF2_9MOLU</name>
<evidence type="ECO:0000256" key="2">
    <source>
        <dbReference type="ARBA" id="ARBA00023125"/>
    </source>
</evidence>
<gene>
    <name evidence="3" type="ORF">DNK47_02625</name>
</gene>
<dbReference type="Gene3D" id="3.90.220.20">
    <property type="entry name" value="DNA methylase specificity domains"/>
    <property type="match status" value="1"/>
</dbReference>
<dbReference type="OrthoDB" id="9795776at2"/>
<proteinExistence type="predicted"/>
<keyword evidence="4" id="KW-1185">Reference proteome</keyword>
<comment type="caution">
    <text evidence="3">The sequence shown here is derived from an EMBL/GenBank/DDBJ whole genome shotgun (WGS) entry which is preliminary data.</text>
</comment>
<keyword evidence="1" id="KW-0680">Restriction system</keyword>
<keyword evidence="2" id="KW-0238">DNA-binding</keyword>
<reference evidence="4" key="1">
    <citation type="submission" date="2018-06" db="EMBL/GenBank/DDBJ databases">
        <authorList>
            <person name="Martinez Ocampo F."/>
            <person name="Quiroz Castaneda R.E."/>
            <person name="Rojas Lopez X."/>
        </authorList>
    </citation>
    <scope>NUCLEOTIDE SEQUENCE [LARGE SCALE GENOMIC DNA]</scope>
    <source>
        <strain evidence="4">INIFAP02</strain>
    </source>
</reference>
<dbReference type="GO" id="GO:0003677">
    <property type="term" value="F:DNA binding"/>
    <property type="evidence" value="ECO:0007669"/>
    <property type="project" value="UniProtKB-KW"/>
</dbReference>
<protein>
    <recommendedName>
        <fullName evidence="5">Type I restriction modification DNA specificity domain-containing protein</fullName>
    </recommendedName>
</protein>
<dbReference type="SUPFAM" id="SSF116734">
    <property type="entry name" value="DNA methylase specificity domain"/>
    <property type="match status" value="1"/>
</dbReference>
<dbReference type="EMBL" id="QKVO01000012">
    <property type="protein sequence ID" value="RAO94905.1"/>
    <property type="molecule type" value="Genomic_DNA"/>
</dbReference>